<dbReference type="EMBL" id="JAKEKT020000125">
    <property type="protein sequence ID" value="KAL1634821.1"/>
    <property type="molecule type" value="Genomic_DNA"/>
</dbReference>
<gene>
    <name evidence="2" type="ORF">SLS58_010504</name>
</gene>
<comment type="caution">
    <text evidence="2">The sequence shown here is derived from an EMBL/GenBank/DDBJ whole genome shotgun (WGS) entry which is preliminary data.</text>
</comment>
<feature type="compositionally biased region" description="Low complexity" evidence="1">
    <location>
        <begin position="64"/>
        <end position="74"/>
    </location>
</feature>
<reference evidence="2 3" key="1">
    <citation type="journal article" date="2023" name="Plant Dis.">
        <title>First Report of Diplodia intermedia Causing Canker and Dieback Diseases on Apple Trees in Canada.</title>
        <authorList>
            <person name="Ellouze W."/>
            <person name="Ilyukhin E."/>
            <person name="Sulman M."/>
            <person name="Ali S."/>
        </authorList>
    </citation>
    <scope>NUCLEOTIDE SEQUENCE [LARGE SCALE GENOMIC DNA]</scope>
    <source>
        <strain evidence="2 3">M45-28</strain>
    </source>
</reference>
<accession>A0ABR3T5I0</accession>
<proteinExistence type="predicted"/>
<evidence type="ECO:0000313" key="2">
    <source>
        <dbReference type="EMBL" id="KAL1634821.1"/>
    </source>
</evidence>
<feature type="region of interest" description="Disordered" evidence="1">
    <location>
        <begin position="1"/>
        <end position="101"/>
    </location>
</feature>
<sequence>MPSSDPYRAGHGTHHFVAPPQAYTAPPPVNNQQQLSRYYHDAGANNANNTSLAPWTAPPAGPLRADSYRSQRSQRSQRSHRSRRSVRLDDDDKHREKRPTVGDSLFAFWGVMWGARG</sequence>
<name>A0ABR3T5I0_9PEZI</name>
<organism evidence="2 3">
    <name type="scientific">Diplodia intermedia</name>
    <dbReference type="NCBI Taxonomy" id="856260"/>
    <lineage>
        <taxon>Eukaryota</taxon>
        <taxon>Fungi</taxon>
        <taxon>Dikarya</taxon>
        <taxon>Ascomycota</taxon>
        <taxon>Pezizomycotina</taxon>
        <taxon>Dothideomycetes</taxon>
        <taxon>Dothideomycetes incertae sedis</taxon>
        <taxon>Botryosphaeriales</taxon>
        <taxon>Botryosphaeriaceae</taxon>
        <taxon>Diplodia</taxon>
    </lineage>
</organism>
<evidence type="ECO:0000256" key="1">
    <source>
        <dbReference type="SAM" id="MobiDB-lite"/>
    </source>
</evidence>
<protein>
    <submittedName>
        <fullName evidence="2">Uncharacterized protein</fullName>
    </submittedName>
</protein>
<feature type="compositionally biased region" description="Basic and acidic residues" evidence="1">
    <location>
        <begin position="86"/>
        <end position="100"/>
    </location>
</feature>
<keyword evidence="3" id="KW-1185">Reference proteome</keyword>
<evidence type="ECO:0000313" key="3">
    <source>
        <dbReference type="Proteomes" id="UP001521184"/>
    </source>
</evidence>
<dbReference type="Proteomes" id="UP001521184">
    <property type="component" value="Unassembled WGS sequence"/>
</dbReference>
<feature type="compositionally biased region" description="Basic residues" evidence="1">
    <location>
        <begin position="75"/>
        <end position="85"/>
    </location>
</feature>